<dbReference type="Pfam" id="PF19187">
    <property type="entry name" value="HTH_PafC"/>
    <property type="match status" value="1"/>
</dbReference>
<feature type="domain" description="PafC HTH" evidence="2">
    <location>
        <begin position="18"/>
        <end position="134"/>
    </location>
</feature>
<evidence type="ECO:0000259" key="1">
    <source>
        <dbReference type="Pfam" id="PF13280"/>
    </source>
</evidence>
<dbReference type="InterPro" id="IPR043839">
    <property type="entry name" value="PafC_HTH"/>
</dbReference>
<evidence type="ECO:0000313" key="5">
    <source>
        <dbReference type="Proteomes" id="UP000613840"/>
    </source>
</evidence>
<dbReference type="PANTHER" id="PTHR34580:SF1">
    <property type="entry name" value="PROTEIN PAFC"/>
    <property type="match status" value="1"/>
</dbReference>
<feature type="domain" description="WCX" evidence="3">
    <location>
        <begin position="256"/>
        <end position="327"/>
    </location>
</feature>
<dbReference type="InterPro" id="IPR057727">
    <property type="entry name" value="WCX_dom"/>
</dbReference>
<sequence length="335" mass="35909">MSPEKTEKSATGQTAQAQVRRLLSLIPYLRQHDGASIADVAEAFGVPPKRIREDLNVLWMCGLPGLSPGDLIDIDMDAVDGEGVIHLSNADYLTRPLRLSADEALALILALRTLRGVTATGDRDAIDRALAKLESVAAEGPDRVAGQAEVAVTGGGEDTRATVTEALRRGKRLELTYDVASRAETTHRFVDPLRVFVLEGYGYLDALCYLANAVRSFRLDRIASIRITDTDVAEHQVQLRDVTKGWFDALKDAPLVTLALDRAAAWVAEYYPMESVTPADDGGLTVTTRVSDPAWLRGLLLRLGGGAQVLSPEDAGDSAADAASEALDQYAALAG</sequence>
<dbReference type="InterPro" id="IPR026881">
    <property type="entry name" value="WYL_dom"/>
</dbReference>
<keyword evidence="5" id="KW-1185">Reference proteome</keyword>
<dbReference type="PROSITE" id="PS52050">
    <property type="entry name" value="WYL"/>
    <property type="match status" value="1"/>
</dbReference>
<proteinExistence type="predicted"/>
<comment type="caution">
    <text evidence="4">The sequence shown here is derived from an EMBL/GenBank/DDBJ whole genome shotgun (WGS) entry which is preliminary data.</text>
</comment>
<gene>
    <name evidence="4" type="ORF">GCM10011575_05100</name>
</gene>
<dbReference type="AlphaFoldDB" id="A0A917W190"/>
<dbReference type="PANTHER" id="PTHR34580">
    <property type="match status" value="1"/>
</dbReference>
<name>A0A917W190_9ACTN</name>
<evidence type="ECO:0000313" key="4">
    <source>
        <dbReference type="EMBL" id="GGL49889.1"/>
    </source>
</evidence>
<dbReference type="Proteomes" id="UP000613840">
    <property type="component" value="Unassembled WGS sequence"/>
</dbReference>
<dbReference type="Pfam" id="PF25583">
    <property type="entry name" value="WCX"/>
    <property type="match status" value="1"/>
</dbReference>
<dbReference type="InterPro" id="IPR028349">
    <property type="entry name" value="PafC-like"/>
</dbReference>
<protein>
    <submittedName>
        <fullName evidence="4">Protein pafC</fullName>
    </submittedName>
</protein>
<dbReference type="PIRSF" id="PIRSF016838">
    <property type="entry name" value="PafC"/>
    <property type="match status" value="1"/>
</dbReference>
<evidence type="ECO:0000259" key="2">
    <source>
        <dbReference type="Pfam" id="PF19187"/>
    </source>
</evidence>
<dbReference type="InterPro" id="IPR051534">
    <property type="entry name" value="CBASS_pafABC_assoc_protein"/>
</dbReference>
<dbReference type="RefSeq" id="WP_188893575.1">
    <property type="nucleotide sequence ID" value="NZ_BMMZ01000001.1"/>
</dbReference>
<feature type="domain" description="WYL" evidence="1">
    <location>
        <begin position="161"/>
        <end position="227"/>
    </location>
</feature>
<reference evidence="4" key="1">
    <citation type="journal article" date="2014" name="Int. J. Syst. Evol. Microbiol.">
        <title>Complete genome sequence of Corynebacterium casei LMG S-19264T (=DSM 44701T), isolated from a smear-ripened cheese.</title>
        <authorList>
            <consortium name="US DOE Joint Genome Institute (JGI-PGF)"/>
            <person name="Walter F."/>
            <person name="Albersmeier A."/>
            <person name="Kalinowski J."/>
            <person name="Ruckert C."/>
        </authorList>
    </citation>
    <scope>NUCLEOTIDE SEQUENCE</scope>
    <source>
        <strain evidence="4">CGMCC 4.7306</strain>
    </source>
</reference>
<organism evidence="4 5">
    <name type="scientific">Microlunatus endophyticus</name>
    <dbReference type="NCBI Taxonomy" id="1716077"/>
    <lineage>
        <taxon>Bacteria</taxon>
        <taxon>Bacillati</taxon>
        <taxon>Actinomycetota</taxon>
        <taxon>Actinomycetes</taxon>
        <taxon>Propionibacteriales</taxon>
        <taxon>Propionibacteriaceae</taxon>
        <taxon>Microlunatus</taxon>
    </lineage>
</organism>
<accession>A0A917W190</accession>
<dbReference type="Pfam" id="PF13280">
    <property type="entry name" value="WYL"/>
    <property type="match status" value="1"/>
</dbReference>
<reference evidence="4" key="2">
    <citation type="submission" date="2020-09" db="EMBL/GenBank/DDBJ databases">
        <authorList>
            <person name="Sun Q."/>
            <person name="Zhou Y."/>
        </authorList>
    </citation>
    <scope>NUCLEOTIDE SEQUENCE</scope>
    <source>
        <strain evidence="4">CGMCC 4.7306</strain>
    </source>
</reference>
<evidence type="ECO:0000259" key="3">
    <source>
        <dbReference type="Pfam" id="PF25583"/>
    </source>
</evidence>
<dbReference type="EMBL" id="BMMZ01000001">
    <property type="protein sequence ID" value="GGL49889.1"/>
    <property type="molecule type" value="Genomic_DNA"/>
</dbReference>